<dbReference type="RefSeq" id="WP_165393079.1">
    <property type="nucleotide sequence ID" value="NZ_SHKO01000002.1"/>
</dbReference>
<gene>
    <name evidence="2" type="ORF">EV681_3326</name>
</gene>
<dbReference type="PANTHER" id="PTHR35563">
    <property type="entry name" value="BARREL METAL-DEPENDENT HYDROLASE, PUTATIVE (AFU_ORTHOLOGUE AFUA_1G16240)-RELATED"/>
    <property type="match status" value="1"/>
</dbReference>
<keyword evidence="2" id="KW-0378">Hydrolase</keyword>
<organism evidence="2 3">
    <name type="scientific">Advenella incenata</name>
    <dbReference type="NCBI Taxonomy" id="267800"/>
    <lineage>
        <taxon>Bacteria</taxon>
        <taxon>Pseudomonadati</taxon>
        <taxon>Pseudomonadota</taxon>
        <taxon>Betaproteobacteria</taxon>
        <taxon>Burkholderiales</taxon>
        <taxon>Alcaligenaceae</taxon>
    </lineage>
</organism>
<accession>A0A4Q7VFX5</accession>
<reference evidence="2 3" key="1">
    <citation type="submission" date="2019-02" db="EMBL/GenBank/DDBJ databases">
        <title>Genomic Encyclopedia of Type Strains, Phase IV (KMG-IV): sequencing the most valuable type-strain genomes for metagenomic binning, comparative biology and taxonomic classification.</title>
        <authorList>
            <person name="Goeker M."/>
        </authorList>
    </citation>
    <scope>NUCLEOTIDE SEQUENCE [LARGE SCALE GENOMIC DNA]</scope>
    <source>
        <strain evidence="2 3">DSM 23814</strain>
    </source>
</reference>
<dbReference type="Proteomes" id="UP000293398">
    <property type="component" value="Unassembled WGS sequence"/>
</dbReference>
<comment type="caution">
    <text evidence="2">The sequence shown here is derived from an EMBL/GenBank/DDBJ whole genome shotgun (WGS) entry which is preliminary data.</text>
</comment>
<protein>
    <submittedName>
        <fullName evidence="2">Putative TIM-barrel fold metal-dependent hydrolase</fullName>
    </submittedName>
</protein>
<evidence type="ECO:0000259" key="1">
    <source>
        <dbReference type="Pfam" id="PF04909"/>
    </source>
</evidence>
<name>A0A4Q7VFX5_9BURK</name>
<dbReference type="SUPFAM" id="SSF51556">
    <property type="entry name" value="Metallo-dependent hydrolases"/>
    <property type="match status" value="1"/>
</dbReference>
<feature type="domain" description="Amidohydrolase-related" evidence="1">
    <location>
        <begin position="13"/>
        <end position="282"/>
    </location>
</feature>
<dbReference type="GO" id="GO:0016787">
    <property type="term" value="F:hydrolase activity"/>
    <property type="evidence" value="ECO:0007669"/>
    <property type="project" value="UniProtKB-KW"/>
</dbReference>
<evidence type="ECO:0000313" key="2">
    <source>
        <dbReference type="EMBL" id="RZT94891.1"/>
    </source>
</evidence>
<dbReference type="InterPro" id="IPR006680">
    <property type="entry name" value="Amidohydro-rel"/>
</dbReference>
<keyword evidence="3" id="KW-1185">Reference proteome</keyword>
<dbReference type="InterPro" id="IPR052358">
    <property type="entry name" value="Aro_Compnd_Degr_Hydrolases"/>
</dbReference>
<dbReference type="AlphaFoldDB" id="A0A4Q7VFX5"/>
<dbReference type="EMBL" id="SHKO01000002">
    <property type="protein sequence ID" value="RZT94891.1"/>
    <property type="molecule type" value="Genomic_DNA"/>
</dbReference>
<dbReference type="InterPro" id="IPR032466">
    <property type="entry name" value="Metal_Hydrolase"/>
</dbReference>
<sequence>MNISLPLPLEGACDCHVHVYGSKQLYPVKDESRYSWYDSPVSAHQAFARKSGISRAVIVQPSIYGTENHCTLDAAASLQGAGRAVVEIDENAITDAELDIMHASGARGVRLTIALAGLPDDSLYQRTVVRIQATALRVARNNWHIEVMTPGWLSVRLIPVLRDTGLKYCFGHVAGLRPEMGSVSEEFRAICSELSRGDRCYVKLSAFYRLSKLSGYDDLRPILRSLMMDVPTRLLWGTDFPHPKYSAKVTPEQQLQVLLDSVSDIETLTQILVHNPQHFYDFENKDQTAEARSR</sequence>
<dbReference type="Pfam" id="PF04909">
    <property type="entry name" value="Amidohydro_2"/>
    <property type="match status" value="1"/>
</dbReference>
<proteinExistence type="predicted"/>
<dbReference type="PANTHER" id="PTHR35563:SF2">
    <property type="entry name" value="BARREL METAL-DEPENDENT HYDROLASE, PUTATIVE (AFU_ORTHOLOGUE AFUA_1G16240)-RELATED"/>
    <property type="match status" value="1"/>
</dbReference>
<evidence type="ECO:0000313" key="3">
    <source>
        <dbReference type="Proteomes" id="UP000293398"/>
    </source>
</evidence>
<dbReference type="Gene3D" id="3.20.20.140">
    <property type="entry name" value="Metal-dependent hydrolases"/>
    <property type="match status" value="1"/>
</dbReference>